<sequence length="595" mass="63565">MTTYVAPTRDMLFAMNELAGLAAIAALPGNEEATPDLVEAILEEAAKFATEVLAPINAQGDRQGCTCKDGAVTTADGFQAAYGKFVESGWNAMPASPEFGGQGLPSLISTAVLEMWKASNMAFSLCQMLTLGAVAALENHGSDRDKQRYLPKMVSGEWTGTMNLTESQAGSDLSAVRTKAEPEGDHYRITGTKIFITWGEHDMAENIIHMVLARLPDAPEGTKGISLFVVPKFLVNADGSLGRRNDLVCASIEHKMGIHGSPTAVMAFGENEGAIGYLVGEANRGLACMFTMMNHARLNVGLEGVAISERAYQQALGFARERVQSRPIGATSGGPVAIIRHPDVRRMLMNMKARIEAMRALAYFTAAQMDTAHSHPDASERAKHQAMTDLLTPVVKGWCTENALDITSTGIQVHGGVGFIEETGACQHMRDARITTIYEGTTGIQANDLIGRKVARDQGAAVKLLLAEMNDTLAALEAAGDNELKVIAGSLLGGTLALEKSTDWLLATYDQDPASAAAGAVPYLKLFGTVTGGWLMARAALVAMKMLESPDADFYRAKKITARFYAEHVLPEAQVYREAIVSGAGSVLALDETMF</sequence>
<feature type="domain" description="Acyl-CoA dehydrogenase/oxidase N-terminal" evidence="12">
    <location>
        <begin position="39"/>
        <end position="157"/>
    </location>
</feature>
<dbReference type="Pfam" id="PF02770">
    <property type="entry name" value="Acyl-CoA_dh_M"/>
    <property type="match status" value="1"/>
</dbReference>
<comment type="similarity">
    <text evidence="2">Belongs to the acyl-CoA dehydrogenase family.</text>
</comment>
<dbReference type="InterPro" id="IPR025878">
    <property type="entry name" value="Acyl-CoA_dh-like_C_dom"/>
</dbReference>
<dbReference type="InterPro" id="IPR009075">
    <property type="entry name" value="AcylCo_DH/oxidase_C"/>
</dbReference>
<dbReference type="InterPro" id="IPR036250">
    <property type="entry name" value="AcylCo_DH-like_C"/>
</dbReference>
<dbReference type="Gene3D" id="1.10.540.10">
    <property type="entry name" value="Acyl-CoA dehydrogenase/oxidase, N-terminal domain"/>
    <property type="match status" value="1"/>
</dbReference>
<evidence type="ECO:0000313" key="14">
    <source>
        <dbReference type="EMBL" id="SAL82672.1"/>
    </source>
</evidence>
<name>A0A158KNF6_9BURK</name>
<dbReference type="OrthoDB" id="9764895at2"/>
<dbReference type="EMBL" id="FCOL02000081">
    <property type="protein sequence ID" value="SAL82672.1"/>
    <property type="molecule type" value="Genomic_DNA"/>
</dbReference>
<evidence type="ECO:0000256" key="4">
    <source>
        <dbReference type="ARBA" id="ARBA00022827"/>
    </source>
</evidence>
<evidence type="ECO:0000259" key="12">
    <source>
        <dbReference type="Pfam" id="PF02771"/>
    </source>
</evidence>
<keyword evidence="3" id="KW-0285">Flavoprotein</keyword>
<comment type="catalytic activity">
    <reaction evidence="6">
        <text>3-(methylsulfanyl)propanoyl-CoA + oxidized [electron-transfer flavoprotein] + H(+) = 3-(methylsulfanyl)acryloyl-CoA + reduced [electron-transfer flavoprotein]</text>
        <dbReference type="Rhea" id="RHEA:52612"/>
        <dbReference type="Rhea" id="RHEA-COMP:10685"/>
        <dbReference type="Rhea" id="RHEA-COMP:10686"/>
        <dbReference type="ChEBI" id="CHEBI:15378"/>
        <dbReference type="ChEBI" id="CHEBI:57692"/>
        <dbReference type="ChEBI" id="CHEBI:58307"/>
        <dbReference type="ChEBI" id="CHEBI:82815"/>
        <dbReference type="ChEBI" id="CHEBI:84994"/>
        <dbReference type="EC" id="1.3.99.41"/>
    </reaction>
    <physiologicalReaction direction="left-to-right" evidence="6">
        <dbReference type="Rhea" id="RHEA:52613"/>
    </physiologicalReaction>
</comment>
<keyword evidence="4" id="KW-0274">FAD</keyword>
<feature type="domain" description="Acyl-CoA dehydrogenase/oxidase C-terminal" evidence="10">
    <location>
        <begin position="283"/>
        <end position="449"/>
    </location>
</feature>
<evidence type="ECO:0000256" key="2">
    <source>
        <dbReference type="ARBA" id="ARBA00009347"/>
    </source>
</evidence>
<evidence type="ECO:0000256" key="9">
    <source>
        <dbReference type="ARBA" id="ARBA00069043"/>
    </source>
</evidence>
<evidence type="ECO:0000256" key="5">
    <source>
        <dbReference type="ARBA" id="ARBA00023002"/>
    </source>
</evidence>
<keyword evidence="5" id="KW-0560">Oxidoreductase</keyword>
<dbReference type="InterPro" id="IPR037069">
    <property type="entry name" value="AcylCoA_DH/ox_N_sf"/>
</dbReference>
<keyword evidence="15" id="KW-1185">Reference proteome</keyword>
<dbReference type="InterPro" id="IPR013786">
    <property type="entry name" value="AcylCoA_DH/ox_N"/>
</dbReference>
<dbReference type="EC" id="1.3.99.41" evidence="8"/>
<dbReference type="PANTHER" id="PTHR42803:SF1">
    <property type="entry name" value="BROAD-SPECIFICITY LINEAR ACYL-COA DEHYDROGENASE FADE5"/>
    <property type="match status" value="1"/>
</dbReference>
<evidence type="ECO:0000256" key="1">
    <source>
        <dbReference type="ARBA" id="ARBA00001974"/>
    </source>
</evidence>
<comment type="cofactor">
    <cofactor evidence="1">
        <name>FAD</name>
        <dbReference type="ChEBI" id="CHEBI:57692"/>
    </cofactor>
</comment>
<dbReference type="Pfam" id="PF12806">
    <property type="entry name" value="Acyl-CoA_dh_C"/>
    <property type="match status" value="1"/>
</dbReference>
<dbReference type="Gene3D" id="2.40.110.10">
    <property type="entry name" value="Butyryl-CoA Dehydrogenase, subunit A, domain 2"/>
    <property type="match status" value="1"/>
</dbReference>
<evidence type="ECO:0000256" key="7">
    <source>
        <dbReference type="ARBA" id="ARBA00058683"/>
    </source>
</evidence>
<dbReference type="PANTHER" id="PTHR42803">
    <property type="entry name" value="ACYL-COA DEHYDROGENASE"/>
    <property type="match status" value="1"/>
</dbReference>
<dbReference type="InterPro" id="IPR009100">
    <property type="entry name" value="AcylCoA_DH/oxidase_NM_dom_sf"/>
</dbReference>
<evidence type="ECO:0000256" key="8">
    <source>
        <dbReference type="ARBA" id="ARBA00066694"/>
    </source>
</evidence>
<dbReference type="GO" id="GO:0050660">
    <property type="term" value="F:flavin adenine dinucleotide binding"/>
    <property type="evidence" value="ECO:0007669"/>
    <property type="project" value="InterPro"/>
</dbReference>
<dbReference type="InterPro" id="IPR046373">
    <property type="entry name" value="Acyl-CoA_Oxase/DH_mid-dom_sf"/>
</dbReference>
<gene>
    <name evidence="14" type="ORF">AWB67_06190</name>
</gene>
<feature type="domain" description="Acyl-CoA oxidase/dehydrogenase middle" evidence="11">
    <location>
        <begin position="162"/>
        <end position="268"/>
    </location>
</feature>
<dbReference type="Proteomes" id="UP000054925">
    <property type="component" value="Unassembled WGS sequence"/>
</dbReference>
<feature type="domain" description="Acetyl-CoA dehydrogenase-like C-terminal" evidence="13">
    <location>
        <begin position="465"/>
        <end position="591"/>
    </location>
</feature>
<accession>A0A158KNF6</accession>
<dbReference type="FunFam" id="2.40.110.10:FF:000031">
    <property type="entry name" value="Acyl-CoA dehydrogenase, putative"/>
    <property type="match status" value="1"/>
</dbReference>
<dbReference type="SUPFAM" id="SSF56645">
    <property type="entry name" value="Acyl-CoA dehydrogenase NM domain-like"/>
    <property type="match status" value="1"/>
</dbReference>
<dbReference type="InterPro" id="IPR006091">
    <property type="entry name" value="Acyl-CoA_Oxase/DH_mid-dom"/>
</dbReference>
<comment type="function">
    <text evidence="7">Involved in the assimilation of dimethylsulphoniopropionate (DMSP), an important compound in the fixation of carbon in marine phytoplankton, by mediating the conversion of 3-(methylthio)propanoyl-CoA (MMPA-CoA) to 3-(methylthio)acryloyl-CoA (MTA-CoA).</text>
</comment>
<evidence type="ECO:0000259" key="13">
    <source>
        <dbReference type="Pfam" id="PF12806"/>
    </source>
</evidence>
<dbReference type="InterPro" id="IPR052166">
    <property type="entry name" value="Diverse_Acyl-CoA_DH"/>
</dbReference>
<evidence type="ECO:0000256" key="3">
    <source>
        <dbReference type="ARBA" id="ARBA00022630"/>
    </source>
</evidence>
<proteinExistence type="inferred from homology"/>
<dbReference type="AlphaFoldDB" id="A0A158KNF6"/>
<protein>
    <recommendedName>
        <fullName evidence="9">3-methylmercaptopropionyl-CoA dehydrogenase</fullName>
        <ecNumber evidence="8">1.3.99.41</ecNumber>
    </recommendedName>
</protein>
<evidence type="ECO:0000259" key="10">
    <source>
        <dbReference type="Pfam" id="PF00441"/>
    </source>
</evidence>
<evidence type="ECO:0000259" key="11">
    <source>
        <dbReference type="Pfam" id="PF02770"/>
    </source>
</evidence>
<dbReference type="Pfam" id="PF02771">
    <property type="entry name" value="Acyl-CoA_dh_N"/>
    <property type="match status" value="1"/>
</dbReference>
<dbReference type="RefSeq" id="WP_087659890.1">
    <property type="nucleotide sequence ID" value="NZ_FCOL02000081.1"/>
</dbReference>
<dbReference type="SUPFAM" id="SSF47203">
    <property type="entry name" value="Acyl-CoA dehydrogenase C-terminal domain-like"/>
    <property type="match status" value="1"/>
</dbReference>
<dbReference type="GO" id="GO:0016627">
    <property type="term" value="F:oxidoreductase activity, acting on the CH-CH group of donors"/>
    <property type="evidence" value="ECO:0007669"/>
    <property type="project" value="InterPro"/>
</dbReference>
<evidence type="ECO:0000256" key="6">
    <source>
        <dbReference type="ARBA" id="ARBA00051388"/>
    </source>
</evidence>
<comment type="caution">
    <text evidence="14">The sequence shown here is derived from an EMBL/GenBank/DDBJ whole genome shotgun (WGS) entry which is preliminary data.</text>
</comment>
<reference evidence="14" key="1">
    <citation type="submission" date="2016-01" db="EMBL/GenBank/DDBJ databases">
        <authorList>
            <person name="Peeters C."/>
        </authorList>
    </citation>
    <scope>NUCLEOTIDE SEQUENCE [LARGE SCALE GENOMIC DNA]</scope>
    <source>
        <strain evidence="14">LMG 22937</strain>
    </source>
</reference>
<organism evidence="14 15">
    <name type="scientific">Caballeronia terrestris</name>
    <dbReference type="NCBI Taxonomy" id="1226301"/>
    <lineage>
        <taxon>Bacteria</taxon>
        <taxon>Pseudomonadati</taxon>
        <taxon>Pseudomonadota</taxon>
        <taxon>Betaproteobacteria</taxon>
        <taxon>Burkholderiales</taxon>
        <taxon>Burkholderiaceae</taxon>
        <taxon>Caballeronia</taxon>
    </lineage>
</organism>
<dbReference type="Pfam" id="PF00441">
    <property type="entry name" value="Acyl-CoA_dh_1"/>
    <property type="match status" value="1"/>
</dbReference>
<evidence type="ECO:0000313" key="15">
    <source>
        <dbReference type="Proteomes" id="UP000054925"/>
    </source>
</evidence>
<dbReference type="Gene3D" id="1.20.140.10">
    <property type="entry name" value="Butyryl-CoA Dehydrogenase, subunit A, domain 3"/>
    <property type="match status" value="1"/>
</dbReference>